<gene>
    <name evidence="3" type="ORF">DL764_007066</name>
</gene>
<dbReference type="PANTHER" id="PTHR28067">
    <property type="entry name" value="DNA REPLICATION REGULATOR SLD3"/>
    <property type="match status" value="1"/>
</dbReference>
<comment type="caution">
    <text evidence="3">The sequence shown here is derived from an EMBL/GenBank/DDBJ whole genome shotgun (WGS) entry which is preliminary data.</text>
</comment>
<evidence type="ECO:0000259" key="2">
    <source>
        <dbReference type="Pfam" id="PF08639"/>
    </source>
</evidence>
<feature type="region of interest" description="Disordered" evidence="1">
    <location>
        <begin position="1"/>
        <end position="50"/>
    </location>
</feature>
<dbReference type="Pfam" id="PF08639">
    <property type="entry name" value="Sld3_STD"/>
    <property type="match status" value="1"/>
</dbReference>
<dbReference type="Gene3D" id="1.20.58.2130">
    <property type="match status" value="1"/>
</dbReference>
<feature type="region of interest" description="Disordered" evidence="1">
    <location>
        <begin position="748"/>
        <end position="797"/>
    </location>
</feature>
<protein>
    <recommendedName>
        <fullName evidence="2">DNA replication regulator Sld3 C-terminal domain-containing protein</fullName>
    </recommendedName>
</protein>
<feature type="region of interest" description="Disordered" evidence="1">
    <location>
        <begin position="203"/>
        <end position="243"/>
    </location>
</feature>
<keyword evidence="4" id="KW-1185">Reference proteome</keyword>
<evidence type="ECO:0000256" key="1">
    <source>
        <dbReference type="SAM" id="MobiDB-lite"/>
    </source>
</evidence>
<dbReference type="PANTHER" id="PTHR28067:SF1">
    <property type="entry name" value="DNA REPLICATION REGULATOR SLD3"/>
    <property type="match status" value="1"/>
</dbReference>
<feature type="region of interest" description="Disordered" evidence="1">
    <location>
        <begin position="709"/>
        <end position="730"/>
    </location>
</feature>
<evidence type="ECO:0000313" key="4">
    <source>
        <dbReference type="Proteomes" id="UP000293360"/>
    </source>
</evidence>
<name>A0A4Q4T6L2_9PEZI</name>
<feature type="compositionally biased region" description="Low complexity" evidence="1">
    <location>
        <begin position="14"/>
        <end position="32"/>
    </location>
</feature>
<dbReference type="Proteomes" id="UP000293360">
    <property type="component" value="Unassembled WGS sequence"/>
</dbReference>
<feature type="compositionally biased region" description="Basic and acidic residues" evidence="1">
    <location>
        <begin position="594"/>
        <end position="606"/>
    </location>
</feature>
<dbReference type="EMBL" id="QJNU01000457">
    <property type="protein sequence ID" value="RYO98531.1"/>
    <property type="molecule type" value="Genomic_DNA"/>
</dbReference>
<feature type="region of interest" description="Disordered" evidence="1">
    <location>
        <begin position="871"/>
        <end position="896"/>
    </location>
</feature>
<evidence type="ECO:0000313" key="3">
    <source>
        <dbReference type="EMBL" id="RYO98531.1"/>
    </source>
</evidence>
<feature type="compositionally biased region" description="Low complexity" evidence="1">
    <location>
        <begin position="769"/>
        <end position="780"/>
    </location>
</feature>
<reference evidence="3 4" key="1">
    <citation type="submission" date="2018-06" db="EMBL/GenBank/DDBJ databases">
        <title>Complete Genomes of Monosporascus.</title>
        <authorList>
            <person name="Robinson A.J."/>
            <person name="Natvig D.O."/>
        </authorList>
    </citation>
    <scope>NUCLEOTIDE SEQUENCE [LARGE SCALE GENOMIC DNA]</scope>
    <source>
        <strain evidence="3 4">CBS 110550</strain>
    </source>
</reference>
<dbReference type="InterPro" id="IPR042511">
    <property type="entry name" value="Sld3"/>
</dbReference>
<dbReference type="InterPro" id="IPR013948">
    <property type="entry name" value="DNA_replication_reg_Sld3_C"/>
</dbReference>
<dbReference type="GO" id="GO:0006270">
    <property type="term" value="P:DNA replication initiation"/>
    <property type="evidence" value="ECO:0007669"/>
    <property type="project" value="InterPro"/>
</dbReference>
<sequence>MSSRISVLGGSSDASRPPSRATTATPSTSRRPSLLKPTSGHRLKADGNHGIAIEPRIKPRSLQPLILLPREHLHLSFLDLHSPYGSFESSRYFESKIKILDLEGRVAAHPVVLIARLESDKTIYALERQNNGLYSLCHLCSWVNLEKLCELSTVSCGHLIKKSPPQPIDSGTSQPLITSQLHEENKKRKLAIEAIQSLVKKPARSRSVSTPSQPVELITQPAAPAGDEDATSRQSGNGQASQDAALFSSIPDAKSKIHATAGARIYESQSQPAASDIFDSIRNQYIEALYHSMGSLAYFAKGPLSRARAAFHLDCDSALEMNDLIDFLKSLVMTTVQIDKKYRETLPDIISKMKPVMQDSDNEQSSSKAKKRKVKKMKLGKDGLYPGEDEHVRKWWGVHKPEPKDDDKTTTSASPHDAKVKLFYLRSRETQLQMIIILEILALEPLRTPDDAADSQLPGMPGAAEADGEALKPGPPKKRNRHNFPFLLDVHADRLCIWQSTALDEVKMMDDSQIGQISETQKSLRATSDPLKDFCVDVIVPLLPEQCDSLNRKLGGPVMATPAKAKPKRPESAVKPKPRPGSAVKRPALVKSVKPLDKVLSKESERHRRSMSRGPSGIIALMRSASTPRLKREASEPLSATTVLNRGTPGSNETTPMSAGSGPIKRRSDEEKAKKEAMVKAELQDAISALRRPNRDVVGKAMAEAAERRATTTLSQLKKSKKSTQHPRLPNVVKATPVAARFRDALAKDAHSQPAGPTHTGWIEADNFPPSSASLIPSSAPRKRNRDAAFGLGDESPALPAASRVFNNNNGGGHHHVEAHRPSAPRHADFLSVPGTDDEAILVSSPVAARRIAQPKFAMPMRRPLVAHDDSGIGMPTSPGGLAETPRKPRSDPLDSVAATPVKATVVSGVRAGGGSTAAVPRPGDNNAAANGAVVVAKEKENNARRVSIYEKLGWDDDSDELG</sequence>
<feature type="domain" description="DNA replication regulator Sld3 C-terminal" evidence="2">
    <location>
        <begin position="276"/>
        <end position="787"/>
    </location>
</feature>
<feature type="compositionally biased region" description="Polar residues" evidence="1">
    <location>
        <begin position="638"/>
        <end position="658"/>
    </location>
</feature>
<feature type="region of interest" description="Disordered" evidence="1">
    <location>
        <begin position="355"/>
        <end position="376"/>
    </location>
</feature>
<dbReference type="STRING" id="155417.A0A4Q4T6L2"/>
<dbReference type="AlphaFoldDB" id="A0A4Q4T6L2"/>
<feature type="region of interest" description="Disordered" evidence="1">
    <location>
        <begin position="451"/>
        <end position="479"/>
    </location>
</feature>
<dbReference type="GO" id="GO:0031261">
    <property type="term" value="C:DNA replication preinitiation complex"/>
    <property type="evidence" value="ECO:0007669"/>
    <property type="project" value="TreeGrafter"/>
</dbReference>
<proteinExistence type="predicted"/>
<organism evidence="3 4">
    <name type="scientific">Monosporascus ibericus</name>
    <dbReference type="NCBI Taxonomy" id="155417"/>
    <lineage>
        <taxon>Eukaryota</taxon>
        <taxon>Fungi</taxon>
        <taxon>Dikarya</taxon>
        <taxon>Ascomycota</taxon>
        <taxon>Pezizomycotina</taxon>
        <taxon>Sordariomycetes</taxon>
        <taxon>Xylariomycetidae</taxon>
        <taxon>Xylariales</taxon>
        <taxon>Xylariales incertae sedis</taxon>
        <taxon>Monosporascus</taxon>
    </lineage>
</organism>
<feature type="compositionally biased region" description="Polar residues" evidence="1">
    <location>
        <begin position="232"/>
        <end position="242"/>
    </location>
</feature>
<dbReference type="OrthoDB" id="5395343at2759"/>
<feature type="region of interest" description="Disordered" evidence="1">
    <location>
        <begin position="553"/>
        <end position="668"/>
    </location>
</feature>
<accession>A0A4Q4T6L2</accession>